<dbReference type="PhylomeDB" id="B4QC92"/>
<feature type="chain" id="PRO_5002823684" evidence="1">
    <location>
        <begin position="22"/>
        <end position="313"/>
    </location>
</feature>
<feature type="signal peptide" evidence="1">
    <location>
        <begin position="1"/>
        <end position="21"/>
    </location>
</feature>
<sequence length="313" mass="33663">MKASLLVGVILATVFFLNVSASNSSSFEEGFDSPVGYVLTRSKTKSRRSQACRRNVQRNCSSTTKTCARLGRANICQAFKNDCQRKLSNCGSKKFYRKVDVSLCRGLPIDVVRPCGSDIEMRLTLALLVLVALIAVATDAQSSQKRTNARTLATITSRLTRNGINARAGIARRRATSSRRSVIIIGNGSGSSSSSSSSTPSSRCRTTITSCSANSNVCGRWSSTRRCRRFRNRCLLERANCRTTVSSWNVVSLGNCSSITVNNTGTCTSTFSSASSTSSSTSNSNSPLSNILSSILISSSRSSRVTPIIIRRG</sequence>
<dbReference type="OrthoDB" id="7865187at2759"/>
<dbReference type="AlphaFoldDB" id="B4QC92"/>
<proteinExistence type="predicted"/>
<keyword evidence="3" id="KW-1185">Reference proteome</keyword>
<dbReference type="EMBL" id="CM000362">
    <property type="protein sequence ID" value="EDX06723.1"/>
    <property type="molecule type" value="Genomic_DNA"/>
</dbReference>
<protein>
    <submittedName>
        <fullName evidence="2">GD10845</fullName>
    </submittedName>
</protein>
<dbReference type="OMA" id="RPCGNIE"/>
<dbReference type="HOGENOM" id="CLU_889260_0_0_1"/>
<accession>B4QC92</accession>
<dbReference type="Proteomes" id="UP000000304">
    <property type="component" value="Chromosome 2R"/>
</dbReference>
<evidence type="ECO:0000313" key="3">
    <source>
        <dbReference type="Proteomes" id="UP000000304"/>
    </source>
</evidence>
<gene>
    <name evidence="2" type="primary">Dsim\GD10845</name>
    <name evidence="2" type="ORF">Dsim_GD10845</name>
</gene>
<reference evidence="2 3" key="1">
    <citation type="journal article" date="2007" name="Nature">
        <title>Evolution of genes and genomes on the Drosophila phylogeny.</title>
        <authorList>
            <consortium name="Drosophila 12 Genomes Consortium"/>
            <person name="Clark A.G."/>
            <person name="Eisen M.B."/>
            <person name="Smith D.R."/>
            <person name="Bergman C.M."/>
            <person name="Oliver B."/>
            <person name="Markow T.A."/>
            <person name="Kaufman T.C."/>
            <person name="Kellis M."/>
            <person name="Gelbart W."/>
            <person name="Iyer V.N."/>
            <person name="Pollard D.A."/>
            <person name="Sackton T.B."/>
            <person name="Larracuente A.M."/>
            <person name="Singh N.D."/>
            <person name="Abad J.P."/>
            <person name="Abt D.N."/>
            <person name="Adryan B."/>
            <person name="Aguade M."/>
            <person name="Akashi H."/>
            <person name="Anderson W.W."/>
            <person name="Aquadro C.F."/>
            <person name="Ardell D.H."/>
            <person name="Arguello R."/>
            <person name="Artieri C.G."/>
            <person name="Barbash D.A."/>
            <person name="Barker D."/>
            <person name="Barsanti P."/>
            <person name="Batterham P."/>
            <person name="Batzoglou S."/>
            <person name="Begun D."/>
            <person name="Bhutkar A."/>
            <person name="Blanco E."/>
            <person name="Bosak S.A."/>
            <person name="Bradley R.K."/>
            <person name="Brand A.D."/>
            <person name="Brent M.R."/>
            <person name="Brooks A.N."/>
            <person name="Brown R.H."/>
            <person name="Butlin R.K."/>
            <person name="Caggese C."/>
            <person name="Calvi B.R."/>
            <person name="Bernardo de Carvalho A."/>
            <person name="Caspi A."/>
            <person name="Castrezana S."/>
            <person name="Celniker S.E."/>
            <person name="Chang J.L."/>
            <person name="Chapple C."/>
            <person name="Chatterji S."/>
            <person name="Chinwalla A."/>
            <person name="Civetta A."/>
            <person name="Clifton S.W."/>
            <person name="Comeron J.M."/>
            <person name="Costello J.C."/>
            <person name="Coyne J.A."/>
            <person name="Daub J."/>
            <person name="David R.G."/>
            <person name="Delcher A.L."/>
            <person name="Delehaunty K."/>
            <person name="Do C.B."/>
            <person name="Ebling H."/>
            <person name="Edwards K."/>
            <person name="Eickbush T."/>
            <person name="Evans J.D."/>
            <person name="Filipski A."/>
            <person name="Findeiss S."/>
            <person name="Freyhult E."/>
            <person name="Fulton L."/>
            <person name="Fulton R."/>
            <person name="Garcia A.C."/>
            <person name="Gardiner A."/>
            <person name="Garfield D.A."/>
            <person name="Garvin B.E."/>
            <person name="Gibson G."/>
            <person name="Gilbert D."/>
            <person name="Gnerre S."/>
            <person name="Godfrey J."/>
            <person name="Good R."/>
            <person name="Gotea V."/>
            <person name="Gravely B."/>
            <person name="Greenberg A.J."/>
            <person name="Griffiths-Jones S."/>
            <person name="Gross S."/>
            <person name="Guigo R."/>
            <person name="Gustafson E.A."/>
            <person name="Haerty W."/>
            <person name="Hahn M.W."/>
            <person name="Halligan D.L."/>
            <person name="Halpern A.L."/>
            <person name="Halter G.M."/>
            <person name="Han M.V."/>
            <person name="Heger A."/>
            <person name="Hillier L."/>
            <person name="Hinrichs A.S."/>
            <person name="Holmes I."/>
            <person name="Hoskins R.A."/>
            <person name="Hubisz M.J."/>
            <person name="Hultmark D."/>
            <person name="Huntley M.A."/>
            <person name="Jaffe D.B."/>
            <person name="Jagadeeshan S."/>
            <person name="Jeck W.R."/>
            <person name="Johnson J."/>
            <person name="Jones C.D."/>
            <person name="Jordan W.C."/>
            <person name="Karpen G.H."/>
            <person name="Kataoka E."/>
            <person name="Keightley P.D."/>
            <person name="Kheradpour P."/>
            <person name="Kirkness E.F."/>
            <person name="Koerich L.B."/>
            <person name="Kristiansen K."/>
            <person name="Kudrna D."/>
            <person name="Kulathinal R.J."/>
            <person name="Kumar S."/>
            <person name="Kwok R."/>
            <person name="Lander E."/>
            <person name="Langley C.H."/>
            <person name="Lapoint R."/>
            <person name="Lazzaro B.P."/>
            <person name="Lee S.J."/>
            <person name="Levesque L."/>
            <person name="Li R."/>
            <person name="Lin C.F."/>
            <person name="Lin M.F."/>
            <person name="Lindblad-Toh K."/>
            <person name="Llopart A."/>
            <person name="Long M."/>
            <person name="Low L."/>
            <person name="Lozovsky E."/>
            <person name="Lu J."/>
            <person name="Luo M."/>
            <person name="Machado C.A."/>
            <person name="Makalowski W."/>
            <person name="Marzo M."/>
            <person name="Matsuda M."/>
            <person name="Matzkin L."/>
            <person name="McAllister B."/>
            <person name="McBride C.S."/>
            <person name="McKernan B."/>
            <person name="McKernan K."/>
            <person name="Mendez-Lago M."/>
            <person name="Minx P."/>
            <person name="Mollenhauer M.U."/>
            <person name="Montooth K."/>
            <person name="Mount S.M."/>
            <person name="Mu X."/>
            <person name="Myers E."/>
            <person name="Negre B."/>
            <person name="Newfeld S."/>
            <person name="Nielsen R."/>
            <person name="Noor M.A."/>
            <person name="O'Grady P."/>
            <person name="Pachter L."/>
            <person name="Papaceit M."/>
            <person name="Parisi M.J."/>
            <person name="Parisi M."/>
            <person name="Parts L."/>
            <person name="Pedersen J.S."/>
            <person name="Pesole G."/>
            <person name="Phillippy A.M."/>
            <person name="Ponting C.P."/>
            <person name="Pop M."/>
            <person name="Porcelli D."/>
            <person name="Powell J.R."/>
            <person name="Prohaska S."/>
            <person name="Pruitt K."/>
            <person name="Puig M."/>
            <person name="Quesneville H."/>
            <person name="Ram K.R."/>
            <person name="Rand D."/>
            <person name="Rasmussen M.D."/>
            <person name="Reed L.K."/>
            <person name="Reenan R."/>
            <person name="Reily A."/>
            <person name="Remington K.A."/>
            <person name="Rieger T.T."/>
            <person name="Ritchie M.G."/>
            <person name="Robin C."/>
            <person name="Rogers Y.H."/>
            <person name="Rohde C."/>
            <person name="Rozas J."/>
            <person name="Rubenfield M.J."/>
            <person name="Ruiz A."/>
            <person name="Russo S."/>
            <person name="Salzberg S.L."/>
            <person name="Sanchez-Gracia A."/>
            <person name="Saranga D.J."/>
            <person name="Sato H."/>
            <person name="Schaeffer S.W."/>
            <person name="Schatz M.C."/>
            <person name="Schlenke T."/>
            <person name="Schwartz R."/>
            <person name="Segarra C."/>
            <person name="Singh R.S."/>
            <person name="Sirot L."/>
            <person name="Sirota M."/>
            <person name="Sisneros N.B."/>
            <person name="Smith C.D."/>
            <person name="Smith T.F."/>
            <person name="Spieth J."/>
            <person name="Stage D.E."/>
            <person name="Stark A."/>
            <person name="Stephan W."/>
            <person name="Strausberg R.L."/>
            <person name="Strempel S."/>
            <person name="Sturgill D."/>
            <person name="Sutton G."/>
            <person name="Sutton G.G."/>
            <person name="Tao W."/>
            <person name="Teichmann S."/>
            <person name="Tobari Y.N."/>
            <person name="Tomimura Y."/>
            <person name="Tsolas J.M."/>
            <person name="Valente V.L."/>
            <person name="Venter E."/>
            <person name="Venter J.C."/>
            <person name="Vicario S."/>
            <person name="Vieira F.G."/>
            <person name="Vilella A.J."/>
            <person name="Villasante A."/>
            <person name="Walenz B."/>
            <person name="Wang J."/>
            <person name="Wasserman M."/>
            <person name="Watts T."/>
            <person name="Wilson D."/>
            <person name="Wilson R.K."/>
            <person name="Wing R.A."/>
            <person name="Wolfner M.F."/>
            <person name="Wong A."/>
            <person name="Wong G.K."/>
            <person name="Wu C.I."/>
            <person name="Wu G."/>
            <person name="Yamamoto D."/>
            <person name="Yang H.P."/>
            <person name="Yang S.P."/>
            <person name="Yorke J.A."/>
            <person name="Yoshida K."/>
            <person name="Zdobnov E."/>
            <person name="Zhang P."/>
            <person name="Zhang Y."/>
            <person name="Zimin A.V."/>
            <person name="Baldwin J."/>
            <person name="Abdouelleil A."/>
            <person name="Abdulkadir J."/>
            <person name="Abebe A."/>
            <person name="Abera B."/>
            <person name="Abreu J."/>
            <person name="Acer S.C."/>
            <person name="Aftuck L."/>
            <person name="Alexander A."/>
            <person name="An P."/>
            <person name="Anderson E."/>
            <person name="Anderson S."/>
            <person name="Arachi H."/>
            <person name="Azer M."/>
            <person name="Bachantsang P."/>
            <person name="Barry A."/>
            <person name="Bayul T."/>
            <person name="Berlin A."/>
            <person name="Bessette D."/>
            <person name="Bloom T."/>
            <person name="Blye J."/>
            <person name="Boguslavskiy L."/>
            <person name="Bonnet C."/>
            <person name="Boukhgalter B."/>
            <person name="Bourzgui I."/>
            <person name="Brown A."/>
            <person name="Cahill P."/>
            <person name="Channer S."/>
            <person name="Cheshatsang Y."/>
            <person name="Chuda L."/>
            <person name="Citroen M."/>
            <person name="Collymore A."/>
            <person name="Cooke P."/>
            <person name="Costello M."/>
            <person name="D'Aco K."/>
            <person name="Daza R."/>
            <person name="De Haan G."/>
            <person name="DeGray S."/>
            <person name="DeMaso C."/>
            <person name="Dhargay N."/>
            <person name="Dooley K."/>
            <person name="Dooley E."/>
            <person name="Doricent M."/>
            <person name="Dorje P."/>
            <person name="Dorjee K."/>
            <person name="Dupes A."/>
            <person name="Elong R."/>
            <person name="Falk J."/>
            <person name="Farina A."/>
            <person name="Faro S."/>
            <person name="Ferguson D."/>
            <person name="Fisher S."/>
            <person name="Foley C.D."/>
            <person name="Franke A."/>
            <person name="Friedrich D."/>
            <person name="Gadbois L."/>
            <person name="Gearin G."/>
            <person name="Gearin C.R."/>
            <person name="Giannoukos G."/>
            <person name="Goode T."/>
            <person name="Graham J."/>
            <person name="Grandbois E."/>
            <person name="Grewal S."/>
            <person name="Gyaltsen K."/>
            <person name="Hafez N."/>
            <person name="Hagos B."/>
            <person name="Hall J."/>
            <person name="Henson C."/>
            <person name="Hollinger A."/>
            <person name="Honan T."/>
            <person name="Huard M.D."/>
            <person name="Hughes L."/>
            <person name="Hurhula B."/>
            <person name="Husby M.E."/>
            <person name="Kamat A."/>
            <person name="Kanga B."/>
            <person name="Kashin S."/>
            <person name="Khazanovich D."/>
            <person name="Kisner P."/>
            <person name="Lance K."/>
            <person name="Lara M."/>
            <person name="Lee W."/>
            <person name="Lennon N."/>
            <person name="Letendre F."/>
            <person name="LeVine R."/>
            <person name="Lipovsky A."/>
            <person name="Liu X."/>
            <person name="Liu J."/>
            <person name="Liu S."/>
            <person name="Lokyitsang T."/>
            <person name="Lokyitsang Y."/>
            <person name="Lubonja R."/>
            <person name="Lui A."/>
            <person name="MacDonald P."/>
            <person name="Magnisalis V."/>
            <person name="Maru K."/>
            <person name="Matthews C."/>
            <person name="McCusker W."/>
            <person name="McDonough S."/>
            <person name="Mehta T."/>
            <person name="Meldrim J."/>
            <person name="Meneus L."/>
            <person name="Mihai O."/>
            <person name="Mihalev A."/>
            <person name="Mihova T."/>
            <person name="Mittelman R."/>
            <person name="Mlenga V."/>
            <person name="Montmayeur A."/>
            <person name="Mulrain L."/>
            <person name="Navidi A."/>
            <person name="Naylor J."/>
            <person name="Negash T."/>
            <person name="Nguyen T."/>
            <person name="Nguyen N."/>
            <person name="Nicol R."/>
            <person name="Norbu C."/>
            <person name="Norbu N."/>
            <person name="Novod N."/>
            <person name="O'Neill B."/>
            <person name="Osman S."/>
            <person name="Markiewicz E."/>
            <person name="Oyono O.L."/>
            <person name="Patti C."/>
            <person name="Phunkhang P."/>
            <person name="Pierre F."/>
            <person name="Priest M."/>
            <person name="Raghuraman S."/>
            <person name="Rege F."/>
            <person name="Reyes R."/>
            <person name="Rise C."/>
            <person name="Rogov P."/>
            <person name="Ross K."/>
            <person name="Ryan E."/>
            <person name="Settipalli S."/>
            <person name="Shea T."/>
            <person name="Sherpa N."/>
            <person name="Shi L."/>
            <person name="Shih D."/>
            <person name="Sparrow T."/>
            <person name="Spaulding J."/>
            <person name="Stalker J."/>
            <person name="Stange-Thomann N."/>
            <person name="Stavropoulos S."/>
            <person name="Stone C."/>
            <person name="Strader C."/>
            <person name="Tesfaye S."/>
            <person name="Thomson T."/>
            <person name="Thoulutsang Y."/>
            <person name="Thoulutsang D."/>
            <person name="Topham K."/>
            <person name="Topping I."/>
            <person name="Tsamla T."/>
            <person name="Vassiliev H."/>
            <person name="Vo A."/>
            <person name="Wangchuk T."/>
            <person name="Wangdi T."/>
            <person name="Weiand M."/>
            <person name="Wilkinson J."/>
            <person name="Wilson A."/>
            <person name="Yadav S."/>
            <person name="Young G."/>
            <person name="Yu Q."/>
            <person name="Zembek L."/>
            <person name="Zhong D."/>
            <person name="Zimmer A."/>
            <person name="Zwirko Z."/>
            <person name="Jaffe D.B."/>
            <person name="Alvarez P."/>
            <person name="Brockman W."/>
            <person name="Butler J."/>
            <person name="Chin C."/>
            <person name="Gnerre S."/>
            <person name="Grabherr M."/>
            <person name="Kleber M."/>
            <person name="Mauceli E."/>
            <person name="MacCallum I."/>
        </authorList>
    </citation>
    <scope>NUCLEOTIDE SEQUENCE [LARGE SCALE GENOMIC DNA]</scope>
    <source>
        <strain evidence="3">white501</strain>
    </source>
</reference>
<evidence type="ECO:0000256" key="1">
    <source>
        <dbReference type="SAM" id="SignalP"/>
    </source>
</evidence>
<organism evidence="2 3">
    <name type="scientific">Drosophila simulans</name>
    <name type="common">Fruit fly</name>
    <dbReference type="NCBI Taxonomy" id="7240"/>
    <lineage>
        <taxon>Eukaryota</taxon>
        <taxon>Metazoa</taxon>
        <taxon>Ecdysozoa</taxon>
        <taxon>Arthropoda</taxon>
        <taxon>Hexapoda</taxon>
        <taxon>Insecta</taxon>
        <taxon>Pterygota</taxon>
        <taxon>Neoptera</taxon>
        <taxon>Endopterygota</taxon>
        <taxon>Diptera</taxon>
        <taxon>Brachycera</taxon>
        <taxon>Muscomorpha</taxon>
        <taxon>Ephydroidea</taxon>
        <taxon>Drosophilidae</taxon>
        <taxon>Drosophila</taxon>
        <taxon>Sophophora</taxon>
    </lineage>
</organism>
<evidence type="ECO:0000313" key="2">
    <source>
        <dbReference type="EMBL" id="EDX06723.1"/>
    </source>
</evidence>
<keyword evidence="1" id="KW-0732">Signal</keyword>
<dbReference type="Gene3D" id="3.30.60.30">
    <property type="match status" value="1"/>
</dbReference>
<name>B4QC92_DROSI</name>